<dbReference type="Pfam" id="PF00350">
    <property type="entry name" value="Dynamin_N"/>
    <property type="match status" value="1"/>
</dbReference>
<feature type="domain" description="DUF7605" evidence="3">
    <location>
        <begin position="735"/>
        <end position="913"/>
    </location>
</feature>
<feature type="region of interest" description="Disordered" evidence="1">
    <location>
        <begin position="1"/>
        <end position="25"/>
    </location>
</feature>
<dbReference type="AlphaFoldDB" id="A0A6A6NWC6"/>
<dbReference type="InterPro" id="IPR056024">
    <property type="entry name" value="DUF7605"/>
</dbReference>
<evidence type="ECO:0000313" key="4">
    <source>
        <dbReference type="EMBL" id="KAF2455772.1"/>
    </source>
</evidence>
<organism evidence="4 5">
    <name type="scientific">Lineolata rhizophorae</name>
    <dbReference type="NCBI Taxonomy" id="578093"/>
    <lineage>
        <taxon>Eukaryota</taxon>
        <taxon>Fungi</taxon>
        <taxon>Dikarya</taxon>
        <taxon>Ascomycota</taxon>
        <taxon>Pezizomycotina</taxon>
        <taxon>Dothideomycetes</taxon>
        <taxon>Dothideomycetes incertae sedis</taxon>
        <taxon>Lineolatales</taxon>
        <taxon>Lineolataceae</taxon>
        <taxon>Lineolata</taxon>
    </lineage>
</organism>
<feature type="compositionally biased region" description="Polar residues" evidence="1">
    <location>
        <begin position="1061"/>
        <end position="1079"/>
    </location>
</feature>
<evidence type="ECO:0000313" key="5">
    <source>
        <dbReference type="Proteomes" id="UP000799766"/>
    </source>
</evidence>
<dbReference type="InterPro" id="IPR027417">
    <property type="entry name" value="P-loop_NTPase"/>
</dbReference>
<feature type="region of interest" description="Disordered" evidence="1">
    <location>
        <begin position="439"/>
        <end position="504"/>
    </location>
</feature>
<dbReference type="InterPro" id="IPR045063">
    <property type="entry name" value="Dynamin_N"/>
</dbReference>
<feature type="domain" description="Dynamin N-terminal" evidence="2">
    <location>
        <begin position="103"/>
        <end position="338"/>
    </location>
</feature>
<accession>A0A6A6NWC6</accession>
<feature type="compositionally biased region" description="Polar residues" evidence="1">
    <location>
        <begin position="1"/>
        <end position="23"/>
    </location>
</feature>
<evidence type="ECO:0008006" key="6">
    <source>
        <dbReference type="Google" id="ProtNLM"/>
    </source>
</evidence>
<dbReference type="Proteomes" id="UP000799766">
    <property type="component" value="Unassembled WGS sequence"/>
</dbReference>
<feature type="region of interest" description="Disordered" evidence="1">
    <location>
        <begin position="993"/>
        <end position="1024"/>
    </location>
</feature>
<name>A0A6A6NWC6_9PEZI</name>
<protein>
    <recommendedName>
        <fullName evidence="6">P-loop containing nucleoside triphosphate hydrolase protein</fullName>
    </recommendedName>
</protein>
<evidence type="ECO:0000256" key="1">
    <source>
        <dbReference type="SAM" id="MobiDB-lite"/>
    </source>
</evidence>
<dbReference type="EMBL" id="MU001685">
    <property type="protein sequence ID" value="KAF2455772.1"/>
    <property type="molecule type" value="Genomic_DNA"/>
</dbReference>
<evidence type="ECO:0000259" key="2">
    <source>
        <dbReference type="Pfam" id="PF00350"/>
    </source>
</evidence>
<dbReference type="PANTHER" id="PTHR36681:SF3">
    <property type="entry name" value="NUCLEAR GTPASE, GERMINAL CENTER-ASSOCIATED, TANDEM DUPLICATE 3"/>
    <property type="match status" value="1"/>
</dbReference>
<feature type="compositionally biased region" description="Acidic residues" evidence="1">
    <location>
        <begin position="1001"/>
        <end position="1016"/>
    </location>
</feature>
<sequence>MSIQEPSQLNKTSIASGRVNTKWTTRDGDEPFCPPFLENRYLHQLTSENDPGKLEASMSIASGLLTELKTTIQEYSQLSSDAGHWLQTIAETEKLNTRTRTIIGVVGNTGAGKSSVINAMLDEEFLVPTNCMRACTAVVTELSWNDSSDIDEKYRAEIEFIQVDEWEKELEILYKEMLDLNGQVSREAYDEDTEAGIAYSKIMAVYPQLTKEGIARTTPQQLMNRIRERHILGTTKRVRDSSPTRFYKQLQRYVDSKEKDHKKKDKPMEFWPLIKVVRTYIKADALSTGAVVVDLPGVHDSNAARANVASGYMKQCTGLWIVAPINRAVDDKAAKSLLGQTFKRQLKYDGTYSNVTFICSKTDDISITEAIDSLNLDDSVGKSYEELDHLEEDLYSLEQHLSELKESRQVYAGIYEDEDIRQETWENLLEDLKDGHAVYAPRDKKRKRSSDSDSKKAKKTRVSDKDSDDSFGGSESSESEHSDDSDDEEDPGQPLDEVTLRNTIEEIKGNKIRARNEKNALTPKINGAKDEIKQLKKKIGDRKSQISSVCIAERNRYSKGAIQQDFAAGIKELDQENAIEEDEEHFNPDDDIRDYDAVASSLPVFCVSSRAYQKLSGRMKKDPDVAGFTDLEDTEIPRLKARCKMLTESGRAANCRAFLNNLNQLLLSLRLWSSNSGSGANMSEDQKNLERNFVKKQLRRLETRLEHVTRKCLQEMRSNLEQNIWDRAAKPVEEACNKANPTSERWGMLRNGGLYWATYKAVCRRDGVFHGSGGLHDFNQQLLDPLTRGLAGGWERVFQRRLPQLLSSYTKAAFHELSVFHDAIERRGREHGLGVAEIGTLRTQLKIHEALLSQLAQKIVALIQEHQRDANREFVPVIARAMQPAYRICTEINGTGSYKRMKSEMESHVDNQRHSMFMKATDAVKDRLDDMWRIAEQHMSKGAEEVFMLMQRDYLNVLGGVNPQDSAMLSKTERDFRRHVSNQIEGADKLFRDIVGGEPTPEPEQEADMPDWDETGPDTPVKNEAHVKPELGELARDLLHSPDAADNAMGEAASVIKSERPASQSQEPFSNSVEQTQLSEGVVDRNANMSTSGTADEVVPEHMDI</sequence>
<feature type="compositionally biased region" description="Basic and acidic residues" evidence="1">
    <location>
        <begin position="449"/>
        <end position="465"/>
    </location>
</feature>
<dbReference type="PANTHER" id="PTHR36681">
    <property type="entry name" value="NUCLEAR GTPASE, GERMINAL CENTER-ASSOCIATED, TANDEM DUPLICATE 3"/>
    <property type="match status" value="1"/>
</dbReference>
<dbReference type="OrthoDB" id="3598281at2759"/>
<feature type="compositionally biased region" description="Acidic residues" evidence="1">
    <location>
        <begin position="481"/>
        <end position="491"/>
    </location>
</feature>
<reference evidence="4" key="1">
    <citation type="journal article" date="2020" name="Stud. Mycol.">
        <title>101 Dothideomycetes genomes: a test case for predicting lifestyles and emergence of pathogens.</title>
        <authorList>
            <person name="Haridas S."/>
            <person name="Albert R."/>
            <person name="Binder M."/>
            <person name="Bloem J."/>
            <person name="Labutti K."/>
            <person name="Salamov A."/>
            <person name="Andreopoulos B."/>
            <person name="Baker S."/>
            <person name="Barry K."/>
            <person name="Bills G."/>
            <person name="Bluhm B."/>
            <person name="Cannon C."/>
            <person name="Castanera R."/>
            <person name="Culley D."/>
            <person name="Daum C."/>
            <person name="Ezra D."/>
            <person name="Gonzalez J."/>
            <person name="Henrissat B."/>
            <person name="Kuo A."/>
            <person name="Liang C."/>
            <person name="Lipzen A."/>
            <person name="Lutzoni F."/>
            <person name="Magnuson J."/>
            <person name="Mondo S."/>
            <person name="Nolan M."/>
            <person name="Ohm R."/>
            <person name="Pangilinan J."/>
            <person name="Park H.-J."/>
            <person name="Ramirez L."/>
            <person name="Alfaro M."/>
            <person name="Sun H."/>
            <person name="Tritt A."/>
            <person name="Yoshinaga Y."/>
            <person name="Zwiers L.-H."/>
            <person name="Turgeon B."/>
            <person name="Goodwin S."/>
            <person name="Spatafora J."/>
            <person name="Crous P."/>
            <person name="Grigoriev I."/>
        </authorList>
    </citation>
    <scope>NUCLEOTIDE SEQUENCE</scope>
    <source>
        <strain evidence="4">ATCC 16933</strain>
    </source>
</reference>
<gene>
    <name evidence="4" type="ORF">BDY21DRAFT_288795</name>
</gene>
<dbReference type="Pfam" id="PF24564">
    <property type="entry name" value="DUF7605"/>
    <property type="match status" value="1"/>
</dbReference>
<evidence type="ECO:0000259" key="3">
    <source>
        <dbReference type="Pfam" id="PF24564"/>
    </source>
</evidence>
<dbReference type="Gene3D" id="3.40.50.300">
    <property type="entry name" value="P-loop containing nucleotide triphosphate hydrolases"/>
    <property type="match status" value="1"/>
</dbReference>
<proteinExistence type="predicted"/>
<dbReference type="SUPFAM" id="SSF52540">
    <property type="entry name" value="P-loop containing nucleoside triphosphate hydrolases"/>
    <property type="match status" value="1"/>
</dbReference>
<keyword evidence="5" id="KW-1185">Reference proteome</keyword>
<feature type="region of interest" description="Disordered" evidence="1">
    <location>
        <begin position="1045"/>
        <end position="1105"/>
    </location>
</feature>